<accession>A0ABN2EI13</accession>
<protein>
    <recommendedName>
        <fullName evidence="1">HTH cro/C1-type domain-containing protein</fullName>
    </recommendedName>
</protein>
<name>A0ABN2EI13_9ACTN</name>
<sequence length="394" mass="43836">MSLVLWALAALAAGVITEEFLGWITPACRFIIRLATRQLPDDSRERYVEEWYAELLELPQGALTRLVWTVRTLIGIRSIRSTLLEPSPEKNETDPGIADVALRQAIAWPSSARQPTVLRIALGAELRHLRIASGISRADAGWAIRASESKISRLENGRVGIKQRDVVDLLTLYGITDQATIESFGRLVTQAEQTGWWHQSADQLPSGLPAYVSLEASASLIRLYSTSHIPDLFQTPDYARAILQLGLGTRRSGELERSVELHVQRQKPLTRQDRPIRLWAILDEAALRRPFGGVTVMRAQLEHLIMLSQQPNVTIQVLPFSCGGSMTEAFTLLQYPHTDLPNVVHLEQRTSSLYLDDPSDVDYYTTLMDGLGVQAPAPGKTRDILSAILDSFDA</sequence>
<proteinExistence type="predicted"/>
<evidence type="ECO:0000259" key="1">
    <source>
        <dbReference type="SMART" id="SM00530"/>
    </source>
</evidence>
<reference evidence="2 3" key="1">
    <citation type="journal article" date="2019" name="Int. J. Syst. Evol. Microbiol.">
        <title>The Global Catalogue of Microorganisms (GCM) 10K type strain sequencing project: providing services to taxonomists for standard genome sequencing and annotation.</title>
        <authorList>
            <consortium name="The Broad Institute Genomics Platform"/>
            <consortium name="The Broad Institute Genome Sequencing Center for Infectious Disease"/>
            <person name="Wu L."/>
            <person name="Ma J."/>
        </authorList>
    </citation>
    <scope>NUCLEOTIDE SEQUENCE [LARGE SCALE GENOMIC DNA]</scope>
    <source>
        <strain evidence="2 3">JCM 15572</strain>
    </source>
</reference>
<organism evidence="2 3">
    <name type="scientific">Kribbella hippodromi</name>
    <dbReference type="NCBI Taxonomy" id="434347"/>
    <lineage>
        <taxon>Bacteria</taxon>
        <taxon>Bacillati</taxon>
        <taxon>Actinomycetota</taxon>
        <taxon>Actinomycetes</taxon>
        <taxon>Propionibacteriales</taxon>
        <taxon>Kribbellaceae</taxon>
        <taxon>Kribbella</taxon>
    </lineage>
</organism>
<dbReference type="Pfam" id="PF19054">
    <property type="entry name" value="DUF5753"/>
    <property type="match status" value="1"/>
</dbReference>
<gene>
    <name evidence="2" type="ORF">GCM10009804_73520</name>
</gene>
<dbReference type="Gene3D" id="1.10.260.40">
    <property type="entry name" value="lambda repressor-like DNA-binding domains"/>
    <property type="match status" value="1"/>
</dbReference>
<dbReference type="EMBL" id="BAAAPH010000040">
    <property type="protein sequence ID" value="GAA1606828.1"/>
    <property type="molecule type" value="Genomic_DNA"/>
</dbReference>
<dbReference type="Pfam" id="PF13560">
    <property type="entry name" value="HTH_31"/>
    <property type="match status" value="1"/>
</dbReference>
<keyword evidence="3" id="KW-1185">Reference proteome</keyword>
<dbReference type="RefSeq" id="WP_344241387.1">
    <property type="nucleotide sequence ID" value="NZ_BAAAPH010000040.1"/>
</dbReference>
<evidence type="ECO:0000313" key="2">
    <source>
        <dbReference type="EMBL" id="GAA1606828.1"/>
    </source>
</evidence>
<dbReference type="InterPro" id="IPR010982">
    <property type="entry name" value="Lambda_DNA-bd_dom_sf"/>
</dbReference>
<dbReference type="InterPro" id="IPR001387">
    <property type="entry name" value="Cro/C1-type_HTH"/>
</dbReference>
<evidence type="ECO:0000313" key="3">
    <source>
        <dbReference type="Proteomes" id="UP001501705"/>
    </source>
</evidence>
<dbReference type="CDD" id="cd00093">
    <property type="entry name" value="HTH_XRE"/>
    <property type="match status" value="1"/>
</dbReference>
<dbReference type="SUPFAM" id="SSF47413">
    <property type="entry name" value="lambda repressor-like DNA-binding domains"/>
    <property type="match status" value="1"/>
</dbReference>
<feature type="domain" description="HTH cro/C1-type" evidence="1">
    <location>
        <begin position="125"/>
        <end position="180"/>
    </location>
</feature>
<dbReference type="SMART" id="SM00530">
    <property type="entry name" value="HTH_XRE"/>
    <property type="match status" value="1"/>
</dbReference>
<dbReference type="InterPro" id="IPR043917">
    <property type="entry name" value="DUF5753"/>
</dbReference>
<dbReference type="Proteomes" id="UP001501705">
    <property type="component" value="Unassembled WGS sequence"/>
</dbReference>
<comment type="caution">
    <text evidence="2">The sequence shown here is derived from an EMBL/GenBank/DDBJ whole genome shotgun (WGS) entry which is preliminary data.</text>
</comment>